<dbReference type="AlphaFoldDB" id="A0A553PU11"/>
<evidence type="ECO:0000256" key="6">
    <source>
        <dbReference type="ARBA" id="ARBA00023268"/>
    </source>
</evidence>
<dbReference type="SMART" id="SM01002">
    <property type="entry name" value="AlaDh_PNT_C"/>
    <property type="match status" value="1"/>
</dbReference>
<reference evidence="10 11" key="1">
    <citation type="journal article" date="2018" name="Nat. Ecol. Evol.">
        <title>Genomic signatures of mitonuclear coevolution across populations of Tigriopus californicus.</title>
        <authorList>
            <person name="Barreto F.S."/>
            <person name="Watson E.T."/>
            <person name="Lima T.G."/>
            <person name="Willett C.S."/>
            <person name="Edmands S."/>
            <person name="Li W."/>
            <person name="Burton R.S."/>
        </authorList>
    </citation>
    <scope>NUCLEOTIDE SEQUENCE [LARGE SCALE GENOMIC DNA]</scope>
    <source>
        <strain evidence="10 11">San Diego</strain>
    </source>
</reference>
<dbReference type="InterPro" id="IPR007886">
    <property type="entry name" value="AlaDH/PNT_N"/>
</dbReference>
<evidence type="ECO:0000313" key="10">
    <source>
        <dbReference type="EMBL" id="TRY81173.1"/>
    </source>
</evidence>
<comment type="similarity">
    <text evidence="7">In the C-terminal section; belongs to the saccharopine dehydrogenase family.</text>
</comment>
<dbReference type="GO" id="GO:0004753">
    <property type="term" value="F:saccharopine dehydrogenase activity"/>
    <property type="evidence" value="ECO:0007669"/>
    <property type="project" value="TreeGrafter"/>
</dbReference>
<feature type="domain" description="Alanine dehydrogenase/pyridine nucleotide transhydrogenase NAD(H)-binding" evidence="8">
    <location>
        <begin position="205"/>
        <end position="409"/>
    </location>
</feature>
<dbReference type="SUPFAM" id="SSF51735">
    <property type="entry name" value="NAD(P)-binding Rossmann-fold domains"/>
    <property type="match status" value="1"/>
</dbReference>
<evidence type="ECO:0000256" key="3">
    <source>
        <dbReference type="ARBA" id="ARBA00005624"/>
    </source>
</evidence>
<dbReference type="FunFam" id="3.30.360.10:FF:000008">
    <property type="entry name" value="Alpha-aminoadipic semialdehyde synthase, mitochondrial"/>
    <property type="match status" value="1"/>
</dbReference>
<dbReference type="GO" id="GO:0019878">
    <property type="term" value="P:lysine biosynthetic process via aminoadipic acid"/>
    <property type="evidence" value="ECO:0007669"/>
    <property type="project" value="TreeGrafter"/>
</dbReference>
<dbReference type="Pfam" id="PF03435">
    <property type="entry name" value="Sacchrp_dh_NADP"/>
    <property type="match status" value="1"/>
</dbReference>
<comment type="caution">
    <text evidence="10">The sequence shown here is derived from an EMBL/GenBank/DDBJ whole genome shotgun (WGS) entry which is preliminary data.</text>
</comment>
<keyword evidence="5" id="KW-0560">Oxidoreductase</keyword>
<dbReference type="GO" id="GO:0033512">
    <property type="term" value="P:L-lysine catabolic process to acetyl-CoA via saccharopine"/>
    <property type="evidence" value="ECO:0007669"/>
    <property type="project" value="UniProtKB-UniPathway"/>
</dbReference>
<evidence type="ECO:0000256" key="1">
    <source>
        <dbReference type="ARBA" id="ARBA00004682"/>
    </source>
</evidence>
<dbReference type="Gene3D" id="3.30.360.10">
    <property type="entry name" value="Dihydrodipicolinate Reductase, domain 2"/>
    <property type="match status" value="1"/>
</dbReference>
<evidence type="ECO:0000259" key="8">
    <source>
        <dbReference type="SMART" id="SM01002"/>
    </source>
</evidence>
<comment type="similarity">
    <text evidence="3">In the N-terminal section; belongs to the AlaDH/PNT family.</text>
</comment>
<dbReference type="PANTHER" id="PTHR11133:SF22">
    <property type="entry name" value="ALPHA-AMINOADIPIC SEMIALDEHYDE SYNTHASE, MITOCHONDRIAL"/>
    <property type="match status" value="1"/>
</dbReference>
<gene>
    <name evidence="10" type="ORF">TCAL_11846</name>
</gene>
<evidence type="ECO:0000256" key="2">
    <source>
        <dbReference type="ARBA" id="ARBA00004720"/>
    </source>
</evidence>
<keyword evidence="4" id="KW-0521">NADP</keyword>
<evidence type="ECO:0000256" key="7">
    <source>
        <dbReference type="ARBA" id="ARBA00025744"/>
    </source>
</evidence>
<keyword evidence="6" id="KW-0511">Multifunctional enzyme</keyword>
<accession>A0A553PU11</accession>
<comment type="pathway">
    <text evidence="2">Amino-acid degradation; L-lysine degradation via saccharopine pathway; glutaryl-CoA from L-lysine: step 2/6.</text>
</comment>
<protein>
    <submittedName>
        <fullName evidence="10">Uncharacterized protein</fullName>
    </submittedName>
</protein>
<proteinExistence type="inferred from homology"/>
<comment type="pathway">
    <text evidence="1">Amino-acid degradation; L-lysine degradation via saccharopine pathway; glutaryl-CoA from L-lysine: step 1/6.</text>
</comment>
<dbReference type="OMA" id="TPHVHDI"/>
<evidence type="ECO:0000256" key="5">
    <source>
        <dbReference type="ARBA" id="ARBA00023002"/>
    </source>
</evidence>
<dbReference type="FunFam" id="3.40.50.720:FF:000072">
    <property type="entry name" value="Saccharopine dehydrogenase [NADP(+), L-glutamate-forming]"/>
    <property type="match status" value="1"/>
</dbReference>
<dbReference type="PANTHER" id="PTHR11133">
    <property type="entry name" value="SACCHAROPINE DEHYDROGENASE"/>
    <property type="match status" value="1"/>
</dbReference>
<dbReference type="Gene3D" id="3.40.50.720">
    <property type="entry name" value="NAD(P)-binding Rossmann-like Domain"/>
    <property type="match status" value="3"/>
</dbReference>
<dbReference type="CDD" id="cd12189">
    <property type="entry name" value="LKR_SDH_like"/>
    <property type="match status" value="1"/>
</dbReference>
<dbReference type="SUPFAM" id="SSF55347">
    <property type="entry name" value="Glyceraldehyde-3-phosphate dehydrogenase-like, C-terminal domain"/>
    <property type="match status" value="1"/>
</dbReference>
<dbReference type="SUPFAM" id="SSF52283">
    <property type="entry name" value="Formate/glycerate dehydrogenase catalytic domain-like"/>
    <property type="match status" value="1"/>
</dbReference>
<dbReference type="GO" id="GO:0005737">
    <property type="term" value="C:cytoplasm"/>
    <property type="evidence" value="ECO:0007669"/>
    <property type="project" value="TreeGrafter"/>
</dbReference>
<dbReference type="Gene3D" id="1.10.1870.10">
    <property type="entry name" value="Domain 3, Saccharopine reductase"/>
    <property type="match status" value="1"/>
</dbReference>
<feature type="domain" description="Alanine dehydrogenase/pyridine nucleotide transhydrogenase N-terminal" evidence="9">
    <location>
        <begin position="35"/>
        <end position="165"/>
    </location>
</feature>
<dbReference type="InterPro" id="IPR007698">
    <property type="entry name" value="AlaDH/PNT_NAD(H)-bd"/>
</dbReference>
<dbReference type="Pfam" id="PF05222">
    <property type="entry name" value="AlaDh_PNT_N"/>
    <property type="match status" value="1"/>
</dbReference>
<dbReference type="InterPro" id="IPR051168">
    <property type="entry name" value="AASS"/>
</dbReference>
<dbReference type="InterPro" id="IPR036291">
    <property type="entry name" value="NAD(P)-bd_dom_sf"/>
</dbReference>
<dbReference type="InterPro" id="IPR032095">
    <property type="entry name" value="Sacchrp_dh-like_C"/>
</dbReference>
<evidence type="ECO:0000313" key="11">
    <source>
        <dbReference type="Proteomes" id="UP000318571"/>
    </source>
</evidence>
<dbReference type="Proteomes" id="UP000318571">
    <property type="component" value="Chromosome 12"/>
</dbReference>
<dbReference type="Pfam" id="PF16653">
    <property type="entry name" value="Sacchrp_dh_C"/>
    <property type="match status" value="1"/>
</dbReference>
<evidence type="ECO:0000259" key="9">
    <source>
        <dbReference type="SMART" id="SM01003"/>
    </source>
</evidence>
<dbReference type="EMBL" id="VCGU01000001">
    <property type="protein sequence ID" value="TRY81173.1"/>
    <property type="molecule type" value="Genomic_DNA"/>
</dbReference>
<dbReference type="UniPathway" id="UPA00868">
    <property type="reaction ID" value="UER00835"/>
</dbReference>
<sequence length="942" mass="104121">MLGKGVKTLLQSSRQSLVHSSRGHASASSGLKVMAIRREDQSVWERRAPLAPHHVRKLYKEGVKVIVQPSNRRAYPTQSYRSAGAVIQEDISEASVVFGVKQVPVDSLMSNKTFCFFSHTIKAQPDNMDLLDACLDKNVRLVDYERMCDETGQRVVAFGKFAGIAGMIDILNGLGLRMLALGHHTPFMHIGPAHNYRNSHHARQGIRDAGYEISLGLMPDSIGPMTFVFTGSGNVSQGAQEIFQQLPHEYVPPNVLAQVAEKGDKRKIYACEVRRSDQFERKHGGGFDAQEFDEFPERYISNFSKKFAPYASCIVNGIYWSPETPRLLTIPDAKALLTPVNSKNWLAQSKGAPALPHRLLAICDISADPDGSIEFMNECTTIDEPFCLYDADRNKDKKTFKGPGVLICSIDNMPTQLPREATDFFGDLLLPHVNAILGSDATQEFGDHEQNKLGSIVSNAVITSNGKLTKNFEYIQELREANEPTIKGDFSGCDRKVLVLGAGYVSAPVIEYLTRDKSIGITVASDLKAEANKLASRFERTDPVLLNIEERPDTLNDLIQGHDCVISLLPWPLHPKIAESCISQKRDLVTASYCSDQMRSMHGACEEAGITVVNEVGADPGIDHFLAMQCFDEVATAGGKVEKFISYCGGLPAPEVSDNALGYKFSWSPRGALMNMLAGAKYLENDKVVTVDPNGGLLDSVRPMDFLPGFNLEGYPNRDSTIYKKLYGISDADTIIRGTLRYKGYTDAVKGLVRLGLLSPDPHPSLHEHGSDITWKELMCQLLNMEQDAFYGNVLEALNERVGSEKRTNALVALGLTSNEEVEKRGSPLNTLSNHLAGILAFGEGERDMLLMRHEVQIQWPDKRRELRGINFVSYGSSDPVNGYSAMAKCVGYPCAIATKMVLDKEIQKRGMVLPFSQDIYKPILMRLESEGLKATEKSHFL</sequence>
<dbReference type="SMART" id="SM01003">
    <property type="entry name" value="AlaDh_PNT_N"/>
    <property type="match status" value="1"/>
</dbReference>
<evidence type="ECO:0000256" key="4">
    <source>
        <dbReference type="ARBA" id="ARBA00022857"/>
    </source>
</evidence>
<dbReference type="InterPro" id="IPR005097">
    <property type="entry name" value="Sacchrp_dh_NADP-bd"/>
</dbReference>
<dbReference type="FunFam" id="3.40.50.720:FF:000087">
    <property type="entry name" value="alpha-aminoadipic semialdehyde synthase, mitochondrial"/>
    <property type="match status" value="1"/>
</dbReference>
<keyword evidence="11" id="KW-1185">Reference proteome</keyword>
<organism evidence="10 11">
    <name type="scientific">Tigriopus californicus</name>
    <name type="common">Marine copepod</name>
    <dbReference type="NCBI Taxonomy" id="6832"/>
    <lineage>
        <taxon>Eukaryota</taxon>
        <taxon>Metazoa</taxon>
        <taxon>Ecdysozoa</taxon>
        <taxon>Arthropoda</taxon>
        <taxon>Crustacea</taxon>
        <taxon>Multicrustacea</taxon>
        <taxon>Hexanauplia</taxon>
        <taxon>Copepoda</taxon>
        <taxon>Harpacticoida</taxon>
        <taxon>Harpacticidae</taxon>
        <taxon>Tigriopus</taxon>
    </lineage>
</organism>
<name>A0A553PU11_TIGCA</name>
<dbReference type="STRING" id="6832.A0A553PU11"/>